<dbReference type="eggNOG" id="COG1310">
    <property type="taxonomic scope" value="Bacteria"/>
</dbReference>
<dbReference type="Gene3D" id="3.40.140.10">
    <property type="entry name" value="Cytidine Deaminase, domain 2"/>
    <property type="match status" value="1"/>
</dbReference>
<evidence type="ECO:0000259" key="1">
    <source>
        <dbReference type="Pfam" id="PF01398"/>
    </source>
</evidence>
<dbReference type="Pfam" id="PF01398">
    <property type="entry name" value="JAB"/>
    <property type="match status" value="1"/>
</dbReference>
<dbReference type="GO" id="GO:0008237">
    <property type="term" value="F:metallopeptidase activity"/>
    <property type="evidence" value="ECO:0007669"/>
    <property type="project" value="InterPro"/>
</dbReference>
<dbReference type="STRING" id="880071.Fleli_0346"/>
<accession>I4AFU2</accession>
<name>I4AFU2_BERLS</name>
<dbReference type="KEGG" id="fli:Fleli_0346"/>
<dbReference type="EMBL" id="CP003345">
    <property type="protein sequence ID" value="AFM02827.1"/>
    <property type="molecule type" value="Genomic_DNA"/>
</dbReference>
<evidence type="ECO:0000313" key="2">
    <source>
        <dbReference type="EMBL" id="AFM02827.1"/>
    </source>
</evidence>
<dbReference type="HOGENOM" id="CLU_1419607_0_0_10"/>
<dbReference type="AlphaFoldDB" id="I4AFU2"/>
<sequence>MSKFKINTVSEAYKPENQTEPSFLIDPSLNSKSKNDAKNTKLYIKPKAIKQIFEHISWGQTTTDNVVEQGGVLLGKVFFDEKKNLMYGVVEEALAGKQAKGSSAYLEMNHEVWKEMLDEFDAILDKDEDKPQNKQLQMIGWYHTHPNNLSVFMSGTDMGTQQRFFSNDWQYAIIFNPHKQIWKSFVGNEAVECAGMIVKE</sequence>
<dbReference type="Proteomes" id="UP000006054">
    <property type="component" value="Chromosome"/>
</dbReference>
<dbReference type="OrthoDB" id="1488739at2"/>
<protein>
    <submittedName>
        <fullName evidence="2">Mov34/MPN/PAD-1 family</fullName>
    </submittedName>
</protein>
<keyword evidence="3" id="KW-1185">Reference proteome</keyword>
<feature type="domain" description="JAB1/MPN/MOV34 metalloenzyme" evidence="1">
    <location>
        <begin position="40"/>
        <end position="164"/>
    </location>
</feature>
<dbReference type="InterPro" id="IPR000555">
    <property type="entry name" value="JAMM/MPN+_dom"/>
</dbReference>
<evidence type="ECO:0000313" key="3">
    <source>
        <dbReference type="Proteomes" id="UP000006054"/>
    </source>
</evidence>
<proteinExistence type="predicted"/>
<organism evidence="2 3">
    <name type="scientific">Bernardetia litoralis (strain ATCC 23117 / DSM 6794 / NBRC 15988 / NCIMB 1366 / Fx l1 / Sio-4)</name>
    <name type="common">Flexibacter litoralis</name>
    <dbReference type="NCBI Taxonomy" id="880071"/>
    <lineage>
        <taxon>Bacteria</taxon>
        <taxon>Pseudomonadati</taxon>
        <taxon>Bacteroidota</taxon>
        <taxon>Cytophagia</taxon>
        <taxon>Cytophagales</taxon>
        <taxon>Bernardetiaceae</taxon>
        <taxon>Bernardetia</taxon>
    </lineage>
</organism>
<reference evidence="3" key="1">
    <citation type="submission" date="2012-06" db="EMBL/GenBank/DDBJ databases">
        <title>The complete genome of Flexibacter litoralis DSM 6794.</title>
        <authorList>
            <person name="Lucas S."/>
            <person name="Copeland A."/>
            <person name="Lapidus A."/>
            <person name="Glavina del Rio T."/>
            <person name="Dalin E."/>
            <person name="Tice H."/>
            <person name="Bruce D."/>
            <person name="Goodwin L."/>
            <person name="Pitluck S."/>
            <person name="Peters L."/>
            <person name="Ovchinnikova G."/>
            <person name="Lu M."/>
            <person name="Kyrpides N."/>
            <person name="Mavromatis K."/>
            <person name="Ivanova N."/>
            <person name="Brettin T."/>
            <person name="Detter J.C."/>
            <person name="Han C."/>
            <person name="Larimer F."/>
            <person name="Land M."/>
            <person name="Hauser L."/>
            <person name="Markowitz V."/>
            <person name="Cheng J.-F."/>
            <person name="Hugenholtz P."/>
            <person name="Woyke T."/>
            <person name="Wu D."/>
            <person name="Spring S."/>
            <person name="Lang E."/>
            <person name="Kopitz M."/>
            <person name="Brambilla E."/>
            <person name="Klenk H.-P."/>
            <person name="Eisen J.A."/>
        </authorList>
    </citation>
    <scope>NUCLEOTIDE SEQUENCE [LARGE SCALE GENOMIC DNA]</scope>
    <source>
        <strain evidence="3">ATCC 23117 / DSM 6794 / NBRC 15988 / NCIMB 1366 / Sio-4</strain>
    </source>
</reference>
<dbReference type="SUPFAM" id="SSF102712">
    <property type="entry name" value="JAB1/MPN domain"/>
    <property type="match status" value="1"/>
</dbReference>
<gene>
    <name evidence="2" type="ordered locus">Fleli_0346</name>
</gene>
<dbReference type="RefSeq" id="WP_014796289.1">
    <property type="nucleotide sequence ID" value="NC_018018.1"/>
</dbReference>